<sequence>MLSTSSATRNTLIATARRQSAASAWSQCPPPITPSSWRFLASLVRPSSYDSDRDGMRPIVPPSPRRRLPTSRTTAGGASSPRSLRWLASAADLPYHLIVCMPALSPTMESGTISKWNVAEGDSFSAGDSLAVIETDKASMDFEAQDDGVVAKLLVVEGGGEVKCGSPIMVTVEDAADVGAFANFSPSVGVAATPAAAAPTSTTPPPATAAVVTSAVDLPYHLVVGMPALSPTMESGTISKWNVAEGDSFSAGDSLAVIETDKASMDFEAQDDGVVAKLLVVERGGEVKCGSPIMVTVEDAADVGAFANFVATVAPSSAVAAATPAAAAAAAAAPTPPPAAMVAATTAPPVPPTAAVMAVAIPTTPAATVVPPAATPPNPTSHADSLSGTEWGRLAAQKSPLAKVMAIKQREYVERYGSTGHVPVV</sequence>
<organism evidence="5 6">
    <name type="scientific">Cyclostephanos tholiformis</name>
    <dbReference type="NCBI Taxonomy" id="382380"/>
    <lineage>
        <taxon>Eukaryota</taxon>
        <taxon>Sar</taxon>
        <taxon>Stramenopiles</taxon>
        <taxon>Ochrophyta</taxon>
        <taxon>Bacillariophyta</taxon>
        <taxon>Coscinodiscophyceae</taxon>
        <taxon>Thalassiosirophycidae</taxon>
        <taxon>Stephanodiscales</taxon>
        <taxon>Stephanodiscaceae</taxon>
        <taxon>Cyclostephanos</taxon>
    </lineage>
</organism>
<dbReference type="Pfam" id="PF00364">
    <property type="entry name" value="Biotin_lipoyl"/>
    <property type="match status" value="2"/>
</dbReference>
<evidence type="ECO:0000313" key="5">
    <source>
        <dbReference type="EMBL" id="KAL3823696.1"/>
    </source>
</evidence>
<dbReference type="InterPro" id="IPR045257">
    <property type="entry name" value="E2/Pdx1"/>
</dbReference>
<evidence type="ECO:0000313" key="6">
    <source>
        <dbReference type="Proteomes" id="UP001530377"/>
    </source>
</evidence>
<dbReference type="PROSITE" id="PS50968">
    <property type="entry name" value="BIOTINYL_LIPOYL"/>
    <property type="match status" value="2"/>
</dbReference>
<keyword evidence="1" id="KW-0450">Lipoyl</keyword>
<dbReference type="FunFam" id="2.40.50.100:FF:000010">
    <property type="entry name" value="Acetyltransferase component of pyruvate dehydrogenase complex"/>
    <property type="match status" value="2"/>
</dbReference>
<name>A0ABD3SH14_9STRA</name>
<feature type="domain" description="Lipoyl-binding" evidence="4">
    <location>
        <begin position="221"/>
        <end position="298"/>
    </location>
</feature>
<evidence type="ECO:0000256" key="1">
    <source>
        <dbReference type="ARBA" id="ARBA00022823"/>
    </source>
</evidence>
<dbReference type="InterPro" id="IPR000089">
    <property type="entry name" value="Biotin_lipoyl"/>
</dbReference>
<dbReference type="InterPro" id="IPR011053">
    <property type="entry name" value="Single_hybrid_motif"/>
</dbReference>
<feature type="domain" description="Lipoyl-binding" evidence="4">
    <location>
        <begin position="96"/>
        <end position="173"/>
    </location>
</feature>
<feature type="region of interest" description="Disordered" evidence="3">
    <location>
        <begin position="47"/>
        <end position="80"/>
    </location>
</feature>
<dbReference type="Proteomes" id="UP001530377">
    <property type="component" value="Unassembled WGS sequence"/>
</dbReference>
<dbReference type="InterPro" id="IPR003016">
    <property type="entry name" value="2-oxoA_DH_lipoyl-BS"/>
</dbReference>
<comment type="caution">
    <text evidence="5">The sequence shown here is derived from an EMBL/GenBank/DDBJ whole genome shotgun (WGS) entry which is preliminary data.</text>
</comment>
<reference evidence="5 6" key="1">
    <citation type="submission" date="2024-10" db="EMBL/GenBank/DDBJ databases">
        <title>Updated reference genomes for cyclostephanoid diatoms.</title>
        <authorList>
            <person name="Roberts W.R."/>
            <person name="Alverson A.J."/>
        </authorList>
    </citation>
    <scope>NUCLEOTIDE SEQUENCE [LARGE SCALE GENOMIC DNA]</scope>
    <source>
        <strain evidence="5 6">AJA228-03</strain>
    </source>
</reference>
<evidence type="ECO:0000256" key="2">
    <source>
        <dbReference type="ARBA" id="ARBA00022946"/>
    </source>
</evidence>
<dbReference type="AlphaFoldDB" id="A0ABD3SH14"/>
<keyword evidence="2" id="KW-0809">Transit peptide</keyword>
<evidence type="ECO:0000259" key="4">
    <source>
        <dbReference type="PROSITE" id="PS50968"/>
    </source>
</evidence>
<dbReference type="PROSITE" id="PS00189">
    <property type="entry name" value="LIPOYL"/>
    <property type="match status" value="2"/>
</dbReference>
<dbReference type="SUPFAM" id="SSF51230">
    <property type="entry name" value="Single hybrid motif"/>
    <property type="match status" value="2"/>
</dbReference>
<accession>A0ABD3SH14</accession>
<evidence type="ECO:0000256" key="3">
    <source>
        <dbReference type="SAM" id="MobiDB-lite"/>
    </source>
</evidence>
<dbReference type="Gene3D" id="2.40.50.100">
    <property type="match status" value="2"/>
</dbReference>
<proteinExistence type="predicted"/>
<keyword evidence="6" id="KW-1185">Reference proteome</keyword>
<dbReference type="PANTHER" id="PTHR23151:SF90">
    <property type="entry name" value="DIHYDROLIPOYLLYSINE-RESIDUE ACETYLTRANSFERASE COMPONENT OF PYRUVATE DEHYDROGENASE COMPLEX, MITOCHONDRIAL-RELATED"/>
    <property type="match status" value="1"/>
</dbReference>
<dbReference type="CDD" id="cd06849">
    <property type="entry name" value="lipoyl_domain"/>
    <property type="match status" value="2"/>
</dbReference>
<protein>
    <recommendedName>
        <fullName evidence="4">Lipoyl-binding domain-containing protein</fullName>
    </recommendedName>
</protein>
<dbReference type="EMBL" id="JALLPB020000031">
    <property type="protein sequence ID" value="KAL3823696.1"/>
    <property type="molecule type" value="Genomic_DNA"/>
</dbReference>
<dbReference type="PANTHER" id="PTHR23151">
    <property type="entry name" value="DIHYDROLIPOAMIDE ACETYL/SUCCINYL-TRANSFERASE-RELATED"/>
    <property type="match status" value="1"/>
</dbReference>
<gene>
    <name evidence="5" type="ORF">ACHAXA_007267</name>
</gene>